<reference evidence="2 3" key="1">
    <citation type="submission" date="2017-06" db="EMBL/GenBank/DDBJ databases">
        <authorList>
            <person name="Kim H.J."/>
            <person name="Triplett B.A."/>
        </authorList>
    </citation>
    <scope>NUCLEOTIDE SEQUENCE [LARGE SCALE GENOMIC DNA]</scope>
    <source>
        <strain evidence="2 3">CGMCC 4.2132</strain>
    </source>
</reference>
<dbReference type="GO" id="GO:0005524">
    <property type="term" value="F:ATP binding"/>
    <property type="evidence" value="ECO:0007669"/>
    <property type="project" value="InterPro"/>
</dbReference>
<dbReference type="GO" id="GO:0016887">
    <property type="term" value="F:ATP hydrolysis activity"/>
    <property type="evidence" value="ECO:0007669"/>
    <property type="project" value="InterPro"/>
</dbReference>
<evidence type="ECO:0000313" key="3">
    <source>
        <dbReference type="Proteomes" id="UP000198282"/>
    </source>
</evidence>
<accession>A0A239AFQ5</accession>
<dbReference type="InterPro" id="IPR003959">
    <property type="entry name" value="ATPase_AAA_core"/>
</dbReference>
<feature type="domain" description="ATPase AAA-type core" evidence="1">
    <location>
        <begin position="46"/>
        <end position="341"/>
    </location>
</feature>
<evidence type="ECO:0000259" key="1">
    <source>
        <dbReference type="Pfam" id="PF13304"/>
    </source>
</evidence>
<dbReference type="Proteomes" id="UP000198282">
    <property type="component" value="Unassembled WGS sequence"/>
</dbReference>
<keyword evidence="3" id="KW-1185">Reference proteome</keyword>
<dbReference type="OrthoDB" id="9809324at2"/>
<organism evidence="2 3">
    <name type="scientific">Streptosporangium subroseum</name>
    <dbReference type="NCBI Taxonomy" id="106412"/>
    <lineage>
        <taxon>Bacteria</taxon>
        <taxon>Bacillati</taxon>
        <taxon>Actinomycetota</taxon>
        <taxon>Actinomycetes</taxon>
        <taxon>Streptosporangiales</taxon>
        <taxon>Streptosporangiaceae</taxon>
        <taxon>Streptosporangium</taxon>
    </lineage>
</organism>
<protein>
    <recommendedName>
        <fullName evidence="1">ATPase AAA-type core domain-containing protein</fullName>
    </recommendedName>
</protein>
<dbReference type="SUPFAM" id="SSF52540">
    <property type="entry name" value="P-loop containing nucleoside triphosphate hydrolases"/>
    <property type="match status" value="1"/>
</dbReference>
<proteinExistence type="predicted"/>
<dbReference type="PANTHER" id="PTHR40396">
    <property type="entry name" value="ATPASE-LIKE PROTEIN"/>
    <property type="match status" value="1"/>
</dbReference>
<dbReference type="Gene3D" id="3.40.50.300">
    <property type="entry name" value="P-loop containing nucleotide triphosphate hydrolases"/>
    <property type="match status" value="1"/>
</dbReference>
<evidence type="ECO:0000313" key="2">
    <source>
        <dbReference type="EMBL" id="SNR93828.1"/>
    </source>
</evidence>
<dbReference type="PANTHER" id="PTHR40396:SF1">
    <property type="entry name" value="ATPASE AAA-TYPE CORE DOMAIN-CONTAINING PROTEIN"/>
    <property type="match status" value="1"/>
</dbReference>
<dbReference type="Pfam" id="PF13304">
    <property type="entry name" value="AAA_21"/>
    <property type="match status" value="1"/>
</dbReference>
<dbReference type="AlphaFoldDB" id="A0A239AFQ5"/>
<gene>
    <name evidence="2" type="ORF">SAMN05216276_1001333</name>
</gene>
<sequence length="414" mass="45916">MLLRFRAANVRSLRDEQELTFIASPETAAARKVELADGPTWVYPLIGVFGANASGKSNVLAALRDMRDAVLNSYALWASFRGVPRYVFSLDSKCVGEPSFFEVDVVIDGVRWTYGFELGPERVEAEWVHSYPRGRRQEWLDRDASRPEPYHWPGNRVRDRAQLARRTRPDALLLSTAGTDNHPQLSALFSWFQNNLGFFVGPEVEPEKRWGSTALQLEGDLGPRIRELLRVADLGITGVDVDRGKTPQGGRHPIQLLHRSAGGGEVAFDWQQESFGTRSWFALLGPMLQALEMGAVLLIDELDASLHSRIAAEVIRIFADPDANPAGAQLIFTSHDATLLSSPSGERLLEPEQVWLTEKDEDGATQLYSLTEAQPGKEENLTVSYLEGAFGAVPDVLEGQIARRIAARREPGQS</sequence>
<dbReference type="InterPro" id="IPR027417">
    <property type="entry name" value="P-loop_NTPase"/>
</dbReference>
<name>A0A239AFQ5_9ACTN</name>
<dbReference type="EMBL" id="FZOD01000001">
    <property type="protein sequence ID" value="SNR93828.1"/>
    <property type="molecule type" value="Genomic_DNA"/>
</dbReference>